<proteinExistence type="predicted"/>
<name>A0A3M6TAQ9_POCDA</name>
<protein>
    <submittedName>
        <fullName evidence="2">Uncharacterized protein</fullName>
    </submittedName>
</protein>
<organism evidence="2 3">
    <name type="scientific">Pocillopora damicornis</name>
    <name type="common">Cauliflower coral</name>
    <name type="synonym">Millepora damicornis</name>
    <dbReference type="NCBI Taxonomy" id="46731"/>
    <lineage>
        <taxon>Eukaryota</taxon>
        <taxon>Metazoa</taxon>
        <taxon>Cnidaria</taxon>
        <taxon>Anthozoa</taxon>
        <taxon>Hexacorallia</taxon>
        <taxon>Scleractinia</taxon>
        <taxon>Astrocoeniina</taxon>
        <taxon>Pocilloporidae</taxon>
        <taxon>Pocillopora</taxon>
    </lineage>
</organism>
<accession>A0A3M6TAQ9</accession>
<reference evidence="2 3" key="1">
    <citation type="journal article" date="2018" name="Sci. Rep.">
        <title>Comparative analysis of the Pocillopora damicornis genome highlights role of immune system in coral evolution.</title>
        <authorList>
            <person name="Cunning R."/>
            <person name="Bay R.A."/>
            <person name="Gillette P."/>
            <person name="Baker A.C."/>
            <person name="Traylor-Knowles N."/>
        </authorList>
    </citation>
    <scope>NUCLEOTIDE SEQUENCE [LARGE SCALE GENOMIC DNA]</scope>
    <source>
        <strain evidence="2">RSMAS</strain>
        <tissue evidence="2">Whole animal</tissue>
    </source>
</reference>
<feature type="region of interest" description="Disordered" evidence="1">
    <location>
        <begin position="264"/>
        <end position="294"/>
    </location>
</feature>
<comment type="caution">
    <text evidence="2">The sequence shown here is derived from an EMBL/GenBank/DDBJ whole genome shotgun (WGS) entry which is preliminary data.</text>
</comment>
<dbReference type="STRING" id="46731.A0A3M6TAQ9"/>
<gene>
    <name evidence="2" type="ORF">pdam_00016786</name>
</gene>
<feature type="non-terminal residue" evidence="2">
    <location>
        <position position="294"/>
    </location>
</feature>
<dbReference type="OrthoDB" id="5962828at2759"/>
<keyword evidence="3" id="KW-1185">Reference proteome</keyword>
<dbReference type="AlphaFoldDB" id="A0A3M6TAQ9"/>
<feature type="compositionally biased region" description="Basic and acidic residues" evidence="1">
    <location>
        <begin position="267"/>
        <end position="282"/>
    </location>
</feature>
<sequence length="294" mass="32519">MLLFLSTDAAACNKEAFPGKYYASLFLAAFRFEVRLHGGGLCLFTFKPDLPSDITSGTAKFADLGSVDLNGVKNKTNCLFGKGIPPAEEEGLVTVEVDGKSEKTGKSSDLGQTKIYYYDERKKVLKQIVQDQEQSRTFFEAWKTACEGHSTNSRENETIFPSSEDMNSGNPLHSLQGLLLLVYTAAETDARQFIELVFNSSAGKVVFNAYRCTSPLPEDVARAFGHEDTAQYLESISKRLSQDLSVNEEYLKASHILELAEAVKNQSKSEEQQDQTVKKGEGENCSEFTNEVDP</sequence>
<evidence type="ECO:0000256" key="1">
    <source>
        <dbReference type="SAM" id="MobiDB-lite"/>
    </source>
</evidence>
<dbReference type="Proteomes" id="UP000275408">
    <property type="component" value="Unassembled WGS sequence"/>
</dbReference>
<evidence type="ECO:0000313" key="2">
    <source>
        <dbReference type="EMBL" id="RMX38477.1"/>
    </source>
</evidence>
<evidence type="ECO:0000313" key="3">
    <source>
        <dbReference type="Proteomes" id="UP000275408"/>
    </source>
</evidence>
<dbReference type="EMBL" id="RCHS01003996">
    <property type="protein sequence ID" value="RMX38477.1"/>
    <property type="molecule type" value="Genomic_DNA"/>
</dbReference>